<protein>
    <submittedName>
        <fullName evidence="1">Uncharacterized protein</fullName>
    </submittedName>
</protein>
<dbReference type="EMBL" id="CM040979">
    <property type="protein sequence ID" value="MCJ8732799.1"/>
    <property type="molecule type" value="Genomic_DNA"/>
</dbReference>
<proteinExistence type="predicted"/>
<reference evidence="1" key="1">
    <citation type="submission" date="2020-02" db="EMBL/GenBank/DDBJ databases">
        <title>Genome sequencing of the panga catfish, Pangasius djambal.</title>
        <authorList>
            <person name="Wen M."/>
            <person name="Zahm M."/>
            <person name="Roques C."/>
            <person name="Cabau C."/>
            <person name="Klopp C."/>
            <person name="Donnadieu C."/>
            <person name="Jouanno E."/>
            <person name="Avarre J.-C."/>
            <person name="Campet M."/>
            <person name="Ha T."/>
            <person name="Dugue R."/>
            <person name="Lampietro C."/>
            <person name="Louis A."/>
            <person name="Herpin A."/>
            <person name="Echchiki A."/>
            <person name="Berthelot C."/>
            <person name="Parey E."/>
            <person name="Roest-Crollius H."/>
            <person name="Braasch I."/>
            <person name="Postlethwait J.H."/>
            <person name="Bobe J."/>
            <person name="Montfort J."/>
            <person name="Bouchez O."/>
            <person name="Begum T."/>
            <person name="Schartl M."/>
            <person name="Gustiano R."/>
            <person name="Guiguen Y."/>
        </authorList>
    </citation>
    <scope>NUCLEOTIDE SEQUENCE</scope>
    <source>
        <strain evidence="1">Pdj_M5554</strain>
    </source>
</reference>
<keyword evidence="2" id="KW-1185">Reference proteome</keyword>
<feature type="non-terminal residue" evidence="1">
    <location>
        <position position="138"/>
    </location>
</feature>
<accession>A0ACC5YAW7</accession>
<comment type="caution">
    <text evidence="1">The sequence shown here is derived from an EMBL/GenBank/DDBJ whole genome shotgun (WGS) entry which is preliminary data.</text>
</comment>
<dbReference type="Proteomes" id="UP000830395">
    <property type="component" value="Chromosome 5"/>
</dbReference>
<name>A0ACC5YAW7_9TELE</name>
<organism evidence="1 2">
    <name type="scientific">Pangasius djambal</name>
    <dbReference type="NCBI Taxonomy" id="1691987"/>
    <lineage>
        <taxon>Eukaryota</taxon>
        <taxon>Metazoa</taxon>
        <taxon>Chordata</taxon>
        <taxon>Craniata</taxon>
        <taxon>Vertebrata</taxon>
        <taxon>Euteleostomi</taxon>
        <taxon>Actinopterygii</taxon>
        <taxon>Neopterygii</taxon>
        <taxon>Teleostei</taxon>
        <taxon>Ostariophysi</taxon>
        <taxon>Siluriformes</taxon>
        <taxon>Pangasiidae</taxon>
        <taxon>Pangasius</taxon>
    </lineage>
</organism>
<evidence type="ECO:0000313" key="1">
    <source>
        <dbReference type="EMBL" id="MCJ8732799.1"/>
    </source>
</evidence>
<sequence length="138" mass="15352">MDIITSKKVKLIKWLREDKYILQHVQSKMLITMDEYTKLKNISDPGTQVMELLDLMLVKGQGVCINFLDLLKEDDVNEGSPELKEWISSVNTSEIKAAPQSSVQSSGSSVIISAHDFSNTCTPIISNSQISGFSMNVN</sequence>
<gene>
    <name evidence="1" type="ORF">PDJAM_G00215420</name>
</gene>
<evidence type="ECO:0000313" key="2">
    <source>
        <dbReference type="Proteomes" id="UP000830395"/>
    </source>
</evidence>